<evidence type="ECO:0000256" key="2">
    <source>
        <dbReference type="SAM" id="MobiDB-lite"/>
    </source>
</evidence>
<evidence type="ECO:0000259" key="3">
    <source>
        <dbReference type="Pfam" id="PF09937"/>
    </source>
</evidence>
<protein>
    <submittedName>
        <fullName evidence="4">DUF2169 domain-containing protein</fullName>
    </submittedName>
</protein>
<dbReference type="Pfam" id="PF09937">
    <property type="entry name" value="DUF2169"/>
    <property type="match status" value="1"/>
</dbReference>
<name>A0AAE9YWI1_9GAMM</name>
<keyword evidence="5" id="KW-1185">Reference proteome</keyword>
<dbReference type="SUPFAM" id="SSF141571">
    <property type="entry name" value="Pentapeptide repeat-like"/>
    <property type="match status" value="2"/>
</dbReference>
<feature type="domain" description="DUF2169" evidence="3">
    <location>
        <begin position="29"/>
        <end position="302"/>
    </location>
</feature>
<dbReference type="Gene3D" id="2.160.20.80">
    <property type="entry name" value="E3 ubiquitin-protein ligase SopA"/>
    <property type="match status" value="2"/>
</dbReference>
<dbReference type="InterPro" id="IPR018683">
    <property type="entry name" value="DUF2169"/>
</dbReference>
<dbReference type="RefSeq" id="WP_044832839.1">
    <property type="nucleotide sequence ID" value="NZ_CP059735.1"/>
</dbReference>
<evidence type="ECO:0000313" key="4">
    <source>
        <dbReference type="EMBL" id="WDE01670.1"/>
    </source>
</evidence>
<dbReference type="PANTHER" id="PTHR47485:SF1">
    <property type="entry name" value="THYLAKOID LUMENAL 17.4 KDA PROTEIN, CHLOROPLASTIC"/>
    <property type="match status" value="1"/>
</dbReference>
<dbReference type="KEGG" id="tact:SG35_014195"/>
<gene>
    <name evidence="4" type="ORF">SG35_014195</name>
</gene>
<reference evidence="4 5" key="1">
    <citation type="journal article" date="2015" name="Genome Announc.">
        <title>Draft Genome Sequences of Marine Isolates of Thalassomonas viridans and Thalassomonas actiniarum.</title>
        <authorList>
            <person name="Olonade I."/>
            <person name="van Zyl L.J."/>
            <person name="Trindade M."/>
        </authorList>
    </citation>
    <scope>NUCLEOTIDE SEQUENCE [LARGE SCALE GENOMIC DNA]</scope>
    <source>
        <strain evidence="4 5">A5K-106</strain>
    </source>
</reference>
<dbReference type="Pfam" id="PF13576">
    <property type="entry name" value="Pentapeptide_3"/>
    <property type="match status" value="1"/>
</dbReference>
<dbReference type="PANTHER" id="PTHR47485">
    <property type="entry name" value="THYLAKOID LUMENAL 17.4 KDA PROTEIN, CHLOROPLASTIC"/>
    <property type="match status" value="1"/>
</dbReference>
<reference evidence="4 5" key="2">
    <citation type="journal article" date="2022" name="Mar. Drugs">
        <title>Bioassay-Guided Fractionation Leads to the Detection of Cholic Acid Generated by the Rare Thalassomonas sp.</title>
        <authorList>
            <person name="Pheiffer F."/>
            <person name="Schneider Y.K."/>
            <person name="Hansen E.H."/>
            <person name="Andersen J.H."/>
            <person name="Isaksson J."/>
            <person name="Busche T."/>
            <person name="R C."/>
            <person name="Kalinowski J."/>
            <person name="Zyl L.V."/>
            <person name="Trindade M."/>
        </authorList>
    </citation>
    <scope>NUCLEOTIDE SEQUENCE [LARGE SCALE GENOMIC DNA]</scope>
    <source>
        <strain evidence="4 5">A5K-106</strain>
    </source>
</reference>
<dbReference type="EMBL" id="CP059735">
    <property type="protein sequence ID" value="WDE01670.1"/>
    <property type="molecule type" value="Genomic_DNA"/>
</dbReference>
<dbReference type="InterPro" id="IPR001646">
    <property type="entry name" value="5peptide_repeat"/>
</dbReference>
<evidence type="ECO:0000313" key="5">
    <source>
        <dbReference type="Proteomes" id="UP000032568"/>
    </source>
</evidence>
<dbReference type="Proteomes" id="UP000032568">
    <property type="component" value="Chromosome"/>
</dbReference>
<accession>A0AAE9YWI1</accession>
<organism evidence="4 5">
    <name type="scientific">Thalassomonas actiniarum</name>
    <dbReference type="NCBI Taxonomy" id="485447"/>
    <lineage>
        <taxon>Bacteria</taxon>
        <taxon>Pseudomonadati</taxon>
        <taxon>Pseudomonadota</taxon>
        <taxon>Gammaproteobacteria</taxon>
        <taxon>Alteromonadales</taxon>
        <taxon>Colwelliaceae</taxon>
        <taxon>Thalassomonas</taxon>
    </lineage>
</organism>
<feature type="region of interest" description="Disordered" evidence="2">
    <location>
        <begin position="394"/>
        <end position="420"/>
    </location>
</feature>
<evidence type="ECO:0000256" key="1">
    <source>
        <dbReference type="ARBA" id="ARBA00022737"/>
    </source>
</evidence>
<proteinExistence type="predicted"/>
<sequence>MQIIKPAKLSLISKTYGFHGNRFAIGAICFFRLGSQKAKAELLTENSQWPLISAYLNNSILDMGFAKPHGEFLIAGSACAPNRQPVTKMKVSAGIGKVKKRLKVIGNRHWDGGLLSPASYPAPFKQMPLTYQNAYGGETFAENPLGKGVIDKKSKDAKSGYYHLANLYHHKESTGADRQKRRVAGFGPLDICWPQRAKYQGTYDQQWLKEIHPGFPNDTRAQLFNAAPKDQQIKGFFNPGDSYRLEGMHADFPVIEGLLPDIHVRAFISQLQGGDEHFKEVNTAIDTVWFFPELLLGVAIYRGVAQVNDSDGLDVKKLLLGCDGAQDPPREASYFQQVMALKSDSKTALAHIFNESQLMPAKNKVQQAQEAELYAKAKEQQQQRVEEMQALQLKKLQSSHPDTAISETKAQPQPVEDEPDPIPQELLAKGDIDLSPYLKFTDSLQAKARADMEKKLAEAQQLKQQHAKAAPKASESVESMQARVNNVVYVLATDLAEKAAKDKSQQKKPQWAGLLPCDLPQSDHIKQAANIASGNDRQTRQNSPQVTVFPVPLPSQGPIKMRRWVMELLQSGTSLAGRDLAGADLSGIDFSGRDMRDVMLEQADLTGCNFTACRLDGAVFTQAILDKAIFTGCSLLKANLASAKGKQVNFNKADLTQANLMHTSLKHCDFSDARLNRVLATEVDLSCSLLHRVSCEKGHFVQAKLVGSDWLQAEIKNCIFLQPVMDKSNWQQATLTKTLMVEGSAQGINCCGVHAEKVQFSSVAQFSRADISGGKWLGCGFRGLDLSLSDFRGSVFKNCDFGEADLSGCQLNEVLLDNCIMSQARFDKSDCRGILINETALRKCLFNKVDLRQGEIVNADLTEAEFSHCQTRDFKQRPVPSIK</sequence>
<dbReference type="Pfam" id="PF00805">
    <property type="entry name" value="Pentapeptide"/>
    <property type="match status" value="3"/>
</dbReference>
<keyword evidence="1" id="KW-0677">Repeat</keyword>
<feature type="compositionally biased region" description="Polar residues" evidence="2">
    <location>
        <begin position="395"/>
        <end position="411"/>
    </location>
</feature>
<dbReference type="AlphaFoldDB" id="A0AAE9YWI1"/>